<organism evidence="1 2">
    <name type="scientific">Caenorhabditis angaria</name>
    <dbReference type="NCBI Taxonomy" id="860376"/>
    <lineage>
        <taxon>Eukaryota</taxon>
        <taxon>Metazoa</taxon>
        <taxon>Ecdysozoa</taxon>
        <taxon>Nematoda</taxon>
        <taxon>Chromadorea</taxon>
        <taxon>Rhabditida</taxon>
        <taxon>Rhabditina</taxon>
        <taxon>Rhabditomorpha</taxon>
        <taxon>Rhabditoidea</taxon>
        <taxon>Rhabditidae</taxon>
        <taxon>Peloderinae</taxon>
        <taxon>Caenorhabditis</taxon>
    </lineage>
</organism>
<evidence type="ECO:0000313" key="1">
    <source>
        <dbReference type="EMBL" id="CAI5440283.1"/>
    </source>
</evidence>
<comment type="caution">
    <text evidence="1">The sequence shown here is derived from an EMBL/GenBank/DDBJ whole genome shotgun (WGS) entry which is preliminary data.</text>
</comment>
<gene>
    <name evidence="1" type="ORF">CAMP_LOCUS2920</name>
</gene>
<evidence type="ECO:0000313" key="2">
    <source>
        <dbReference type="Proteomes" id="UP001152747"/>
    </source>
</evidence>
<name>A0A9P1I8Q1_9PELO</name>
<dbReference type="Proteomes" id="UP001152747">
    <property type="component" value="Unassembled WGS sequence"/>
</dbReference>
<keyword evidence="2" id="KW-1185">Reference proteome</keyword>
<dbReference type="EMBL" id="CANHGI010000001">
    <property type="protein sequence ID" value="CAI5440283.1"/>
    <property type="molecule type" value="Genomic_DNA"/>
</dbReference>
<dbReference type="AlphaFoldDB" id="A0A9P1I8Q1"/>
<protein>
    <submittedName>
        <fullName evidence="1">Uncharacterized protein</fullName>
    </submittedName>
</protein>
<proteinExistence type="predicted"/>
<reference evidence="1" key="1">
    <citation type="submission" date="2022-11" db="EMBL/GenBank/DDBJ databases">
        <authorList>
            <person name="Kikuchi T."/>
        </authorList>
    </citation>
    <scope>NUCLEOTIDE SEQUENCE</scope>
    <source>
        <strain evidence="1">PS1010</strain>
    </source>
</reference>
<sequence>MQKTFLASLDPFFDGINAKNYMDLVKVAKFFGVRAMHFKIQELLMVSTKVALIDKIEYADENGYEKLMKSSIERLKTGADIKNLHGCLKFATLKETTKLRIMQRFLDIY</sequence>
<accession>A0A9P1I8Q1</accession>